<organism evidence="2 3">
    <name type="scientific">Pelomonas baiyunensis</name>
    <dbReference type="NCBI Taxonomy" id="3299026"/>
    <lineage>
        <taxon>Bacteria</taxon>
        <taxon>Pseudomonadati</taxon>
        <taxon>Pseudomonadota</taxon>
        <taxon>Betaproteobacteria</taxon>
        <taxon>Burkholderiales</taxon>
        <taxon>Sphaerotilaceae</taxon>
        <taxon>Roseateles</taxon>
    </lineage>
</organism>
<evidence type="ECO:0000313" key="3">
    <source>
        <dbReference type="Proteomes" id="UP001606303"/>
    </source>
</evidence>
<reference evidence="2 3" key="1">
    <citation type="submission" date="2024-08" db="EMBL/GenBank/DDBJ databases">
        <authorList>
            <person name="Lu H."/>
        </authorList>
    </citation>
    <scope>NUCLEOTIDE SEQUENCE [LARGE SCALE GENOMIC DNA]</scope>
    <source>
        <strain evidence="2 3">BYS87W</strain>
    </source>
</reference>
<proteinExistence type="predicted"/>
<dbReference type="EMBL" id="JBIGIB010000003">
    <property type="protein sequence ID" value="MFG6467061.1"/>
    <property type="molecule type" value="Genomic_DNA"/>
</dbReference>
<dbReference type="Proteomes" id="UP001606303">
    <property type="component" value="Unassembled WGS sequence"/>
</dbReference>
<evidence type="ECO:0000256" key="1">
    <source>
        <dbReference type="SAM" id="SignalP"/>
    </source>
</evidence>
<gene>
    <name evidence="2" type="ORF">ACG01O_10625</name>
</gene>
<dbReference type="RefSeq" id="WP_394384287.1">
    <property type="nucleotide sequence ID" value="NZ_JBIGIB010000003.1"/>
</dbReference>
<sequence>MPTFSRRWFVAALAAAWVGGLASAARAEALEPQAVDRIVALDRDTTLSPAAKESAIRAAFQAFQARHAAALSDLSTASAETLGEWGRLLGFVVYATHHDRALLGPLAQLRQAYARRGMVPPLALRARLVSAWVGFRDFDTARAVAAEMDTPLEDLPPVETAAGAEAAAATVLRVDAEYGVLRREPLSLGDAPHLVVVSFIGCAFSRRAADAIEAHPALRQAMREHSTWIVEPGPLHFSEVRAWNRQHPSTAFTYVDGLAPWAFIDDWATPTFYVVRAGRLLNKFQGWPDDAQGVATLLSALASAGLVMPAPR</sequence>
<keyword evidence="3" id="KW-1185">Reference proteome</keyword>
<dbReference type="PROSITE" id="PS51318">
    <property type="entry name" value="TAT"/>
    <property type="match status" value="1"/>
</dbReference>
<evidence type="ECO:0000313" key="2">
    <source>
        <dbReference type="EMBL" id="MFG6467061.1"/>
    </source>
</evidence>
<protein>
    <recommendedName>
        <fullName evidence="4">Thioredoxin domain-containing protein</fullName>
    </recommendedName>
</protein>
<keyword evidence="1" id="KW-0732">Signal</keyword>
<feature type="chain" id="PRO_5047267332" description="Thioredoxin domain-containing protein" evidence="1">
    <location>
        <begin position="28"/>
        <end position="312"/>
    </location>
</feature>
<dbReference type="InterPro" id="IPR006311">
    <property type="entry name" value="TAT_signal"/>
</dbReference>
<accession>A0ABW7GYK9</accession>
<evidence type="ECO:0008006" key="4">
    <source>
        <dbReference type="Google" id="ProtNLM"/>
    </source>
</evidence>
<feature type="signal peptide" evidence="1">
    <location>
        <begin position="1"/>
        <end position="27"/>
    </location>
</feature>
<name>A0ABW7GYK9_9BURK</name>
<comment type="caution">
    <text evidence="2">The sequence shown here is derived from an EMBL/GenBank/DDBJ whole genome shotgun (WGS) entry which is preliminary data.</text>
</comment>